<evidence type="ECO:0008006" key="5">
    <source>
        <dbReference type="Google" id="ProtNLM"/>
    </source>
</evidence>
<dbReference type="PANTHER" id="PTHR47481">
    <property type="match status" value="1"/>
</dbReference>
<evidence type="ECO:0000259" key="3">
    <source>
        <dbReference type="Pfam" id="PF13976"/>
    </source>
</evidence>
<accession>A0A2N9I5K9</accession>
<reference evidence="4" key="1">
    <citation type="submission" date="2018-02" db="EMBL/GenBank/DDBJ databases">
        <authorList>
            <person name="Cohen D.B."/>
            <person name="Kent A.D."/>
        </authorList>
    </citation>
    <scope>NUCLEOTIDE SEQUENCE</scope>
</reference>
<dbReference type="InterPro" id="IPR025724">
    <property type="entry name" value="GAG-pre-integrase_dom"/>
</dbReference>
<dbReference type="AlphaFoldDB" id="A0A2N9I5K9"/>
<dbReference type="Pfam" id="PF13976">
    <property type="entry name" value="gag_pre-integrs"/>
    <property type="match status" value="1"/>
</dbReference>
<evidence type="ECO:0000313" key="4">
    <source>
        <dbReference type="EMBL" id="SPD19595.1"/>
    </source>
</evidence>
<sequence>MQIWTSTGKSLKEMEPPVRSALPLACGDCYSEVLVAKTVGAWKMSNVSLVGKEEEETKEDEEEKEEGATVKIQRLRRRDNRERIDYALNEFIDGCHIWVMREYGVVESWTEKIVPLENVRQFLKKMTLSCCSLTLFLPNMEKERQGTPDLDLFYTFFPCIGYGGGFNHFSRSLEQRIKSTRDKLSTVGVLVDNEELLHMVLKGLPKEFAPFASAIRTRDDTISFEKLSVLLQTEEQSMIEALDLFSNSALAMFVTNNQKPHTGFNGGFNGNQGYNRGRGGRNSSNRDRGHYAIDCYHRMDFAYQGKNPPTKLAAMASASNLQHTQNSETWLTDTGAFDHITANVSNLNTPTPYQGSNQVTVGNGQSLPIQSIVHKLCLDNNCSCHFDAQQLLIQDLPTGGLLYKGLSKDGVYPIHSSQFCKSASVNKSACLASSTLKWQLWHSRLGHPSAKVIHLIAKVISALTLHHIDSILLDNVLFNETVFPDLTTSVQPSSSPQTSTFSPESWLNTLITLHCCTQSQSLASLDNTTTLHDSFPLSNSLTAIPNTLTVPNSPIPPPLTSHLPIHSTSTSYNPPDSTNTIPMSDATVILDATATSQNPALSPDITEPSLHSPNPISVNTNTTSHHPMQTRYKARLVAKGFHQQQGVDYDETFSPVVKPPIIRLILSLAVSQNWPLRQLDVKNAFLHGTLKEEVYMAQPQGYIDSTNSRYVCKLHKSIYSLKQAPKAWEL</sequence>
<organism evidence="4">
    <name type="scientific">Fagus sylvatica</name>
    <name type="common">Beechnut</name>
    <dbReference type="NCBI Taxonomy" id="28930"/>
    <lineage>
        <taxon>Eukaryota</taxon>
        <taxon>Viridiplantae</taxon>
        <taxon>Streptophyta</taxon>
        <taxon>Embryophyta</taxon>
        <taxon>Tracheophyta</taxon>
        <taxon>Spermatophyta</taxon>
        <taxon>Magnoliopsida</taxon>
        <taxon>eudicotyledons</taxon>
        <taxon>Gunneridae</taxon>
        <taxon>Pentapetalae</taxon>
        <taxon>rosids</taxon>
        <taxon>fabids</taxon>
        <taxon>Fagales</taxon>
        <taxon>Fagaceae</taxon>
        <taxon>Fagus</taxon>
    </lineage>
</organism>
<evidence type="ECO:0000256" key="1">
    <source>
        <dbReference type="SAM" id="MobiDB-lite"/>
    </source>
</evidence>
<feature type="domain" description="GAG-pre-integrase" evidence="3">
    <location>
        <begin position="411"/>
        <end position="458"/>
    </location>
</feature>
<feature type="region of interest" description="Disordered" evidence="1">
    <location>
        <begin position="264"/>
        <end position="286"/>
    </location>
</feature>
<dbReference type="InterPro" id="IPR013103">
    <property type="entry name" value="RVT_2"/>
</dbReference>
<dbReference type="PANTHER" id="PTHR47481:SF31">
    <property type="entry name" value="OS01G0873500 PROTEIN"/>
    <property type="match status" value="1"/>
</dbReference>
<dbReference type="Pfam" id="PF14223">
    <property type="entry name" value="Retrotran_gag_2"/>
    <property type="match status" value="1"/>
</dbReference>
<protein>
    <recommendedName>
        <fullName evidence="5">Reverse transcriptase Ty1/copia-type domain-containing protein</fullName>
    </recommendedName>
</protein>
<evidence type="ECO:0000259" key="2">
    <source>
        <dbReference type="Pfam" id="PF07727"/>
    </source>
</evidence>
<dbReference type="Pfam" id="PF07727">
    <property type="entry name" value="RVT_2"/>
    <property type="match status" value="1"/>
</dbReference>
<gene>
    <name evidence="4" type="ORF">FSB_LOCUS47477</name>
</gene>
<feature type="domain" description="Reverse transcriptase Ty1/copia-type" evidence="2">
    <location>
        <begin position="627"/>
        <end position="729"/>
    </location>
</feature>
<name>A0A2N9I5K9_FAGSY</name>
<proteinExistence type="predicted"/>
<dbReference type="EMBL" id="OIVN01004855">
    <property type="protein sequence ID" value="SPD19595.1"/>
    <property type="molecule type" value="Genomic_DNA"/>
</dbReference>